<keyword evidence="2 5" id="KW-0132">Cell division</keyword>
<evidence type="ECO:0000256" key="2">
    <source>
        <dbReference type="ARBA" id="ARBA00022618"/>
    </source>
</evidence>
<dbReference type="PIRSF" id="PIRSF019345">
    <property type="entry name" value="ScpB"/>
    <property type="match status" value="1"/>
</dbReference>
<dbReference type="HAMAP" id="MF_01804">
    <property type="entry name" value="ScpB"/>
    <property type="match status" value="1"/>
</dbReference>
<comment type="subunit">
    <text evidence="5">Homodimer. Homodimerization may be required to stabilize the binding of ScpA to the Smc head domains. Component of a cohesin-like complex composed of ScpA, ScpB and the Smc homodimer, in which ScpA and ScpB bind to the head domain of Smc. The presence of the three proteins is required for the association of the complex with DNA.</text>
</comment>
<dbReference type="InterPro" id="IPR036390">
    <property type="entry name" value="WH_DNA-bd_sf"/>
</dbReference>
<proteinExistence type="inferred from homology"/>
<dbReference type="STRING" id="1120918.SAMN05216249_10171"/>
<organism evidence="6 7">
    <name type="scientific">Acetitomaculum ruminis DSM 5522</name>
    <dbReference type="NCBI Taxonomy" id="1120918"/>
    <lineage>
        <taxon>Bacteria</taxon>
        <taxon>Bacillati</taxon>
        <taxon>Bacillota</taxon>
        <taxon>Clostridia</taxon>
        <taxon>Lachnospirales</taxon>
        <taxon>Lachnospiraceae</taxon>
        <taxon>Acetitomaculum</taxon>
    </lineage>
</organism>
<evidence type="ECO:0000256" key="4">
    <source>
        <dbReference type="ARBA" id="ARBA00023306"/>
    </source>
</evidence>
<evidence type="ECO:0000313" key="6">
    <source>
        <dbReference type="EMBL" id="SFA69470.1"/>
    </source>
</evidence>
<dbReference type="InterPro" id="IPR005234">
    <property type="entry name" value="ScpB_csome_segregation"/>
</dbReference>
<evidence type="ECO:0000256" key="5">
    <source>
        <dbReference type="HAMAP-Rule" id="MF_01804"/>
    </source>
</evidence>
<dbReference type="GO" id="GO:0051301">
    <property type="term" value="P:cell division"/>
    <property type="evidence" value="ECO:0007669"/>
    <property type="project" value="UniProtKB-KW"/>
</dbReference>
<dbReference type="PANTHER" id="PTHR34298:SF2">
    <property type="entry name" value="SEGREGATION AND CONDENSATION PROTEIN B"/>
    <property type="match status" value="1"/>
</dbReference>
<gene>
    <name evidence="5" type="primary">scpB</name>
    <name evidence="6" type="ORF">SAMN05216249_10171</name>
</gene>
<evidence type="ECO:0000256" key="3">
    <source>
        <dbReference type="ARBA" id="ARBA00022829"/>
    </source>
</evidence>
<name>A0A1I0V050_9FIRM</name>
<dbReference type="GO" id="GO:0051304">
    <property type="term" value="P:chromosome separation"/>
    <property type="evidence" value="ECO:0007669"/>
    <property type="project" value="InterPro"/>
</dbReference>
<dbReference type="Pfam" id="PF04079">
    <property type="entry name" value="SMC_ScpB"/>
    <property type="match status" value="1"/>
</dbReference>
<evidence type="ECO:0000256" key="1">
    <source>
        <dbReference type="ARBA" id="ARBA00022490"/>
    </source>
</evidence>
<dbReference type="PANTHER" id="PTHR34298">
    <property type="entry name" value="SEGREGATION AND CONDENSATION PROTEIN B"/>
    <property type="match status" value="1"/>
</dbReference>
<dbReference type="Proteomes" id="UP000198838">
    <property type="component" value="Unassembled WGS sequence"/>
</dbReference>
<keyword evidence="7" id="KW-1185">Reference proteome</keyword>
<keyword evidence="3 5" id="KW-0159">Chromosome partition</keyword>
<keyword evidence="1 5" id="KW-0963">Cytoplasm</keyword>
<protein>
    <recommendedName>
        <fullName evidence="5">Segregation and condensation protein B</fullName>
    </recommendedName>
</protein>
<dbReference type="GO" id="GO:0005737">
    <property type="term" value="C:cytoplasm"/>
    <property type="evidence" value="ECO:0007669"/>
    <property type="project" value="UniProtKB-SubCell"/>
</dbReference>
<accession>A0A1I0V050</accession>
<comment type="similarity">
    <text evidence="5">Belongs to the ScpB family.</text>
</comment>
<dbReference type="AlphaFoldDB" id="A0A1I0V050"/>
<dbReference type="SUPFAM" id="SSF46785">
    <property type="entry name" value="Winged helix' DNA-binding domain"/>
    <property type="match status" value="2"/>
</dbReference>
<dbReference type="Gene3D" id="1.10.10.10">
    <property type="entry name" value="Winged helix-like DNA-binding domain superfamily/Winged helix DNA-binding domain"/>
    <property type="match status" value="2"/>
</dbReference>
<comment type="subcellular location">
    <subcellularLocation>
        <location evidence="5">Cytoplasm</location>
    </subcellularLocation>
    <text evidence="5">Associated with two foci at the outer edges of the nucleoid region in young cells, and at four foci within both cell halves in older cells.</text>
</comment>
<reference evidence="6 7" key="1">
    <citation type="submission" date="2016-10" db="EMBL/GenBank/DDBJ databases">
        <authorList>
            <person name="de Groot N.N."/>
        </authorList>
    </citation>
    <scope>NUCLEOTIDE SEQUENCE [LARGE SCALE GENOMIC DNA]</scope>
    <source>
        <strain evidence="6 7">DSM 5522</strain>
    </source>
</reference>
<evidence type="ECO:0000313" key="7">
    <source>
        <dbReference type="Proteomes" id="UP000198838"/>
    </source>
</evidence>
<dbReference type="EMBL" id="FOJY01000001">
    <property type="protein sequence ID" value="SFA69470.1"/>
    <property type="molecule type" value="Genomic_DNA"/>
</dbReference>
<dbReference type="GO" id="GO:0006260">
    <property type="term" value="P:DNA replication"/>
    <property type="evidence" value="ECO:0007669"/>
    <property type="project" value="UniProtKB-UniRule"/>
</dbReference>
<dbReference type="InterPro" id="IPR036388">
    <property type="entry name" value="WH-like_DNA-bd_sf"/>
</dbReference>
<sequence>MQILNNDVIFCAVEAVLFAVGGSVSKEKLSYALDLSVREVEHIMEEVIFRYNVENRGIHVIKVGNGYQLCAKQEMNEYLLRVVKQPKKPNLSNALLETLSIIAYKQPCTRTQVEKIRGVSSDSAINKLIEYNLIEERGRLETPGRPILFGTTEEFLRSFGISCVEELPEFEEDLIKEFKKQAEEEIEESIDI</sequence>
<dbReference type="NCBIfam" id="TIGR00281">
    <property type="entry name" value="SMC-Scp complex subunit ScpB"/>
    <property type="match status" value="1"/>
</dbReference>
<comment type="function">
    <text evidence="5">Participates in chromosomal partition during cell division. May act via the formation of a condensin-like complex containing Smc and ScpA that pull DNA away from mid-cell into both cell halves.</text>
</comment>
<keyword evidence="4 5" id="KW-0131">Cell cycle</keyword>